<dbReference type="GeneID" id="5492343"/>
<dbReference type="AlphaFoldDB" id="A7EC76"/>
<dbReference type="InterPro" id="IPR029063">
    <property type="entry name" value="SAM-dependent_MTases_sf"/>
</dbReference>
<dbReference type="InParanoid" id="A7EC76"/>
<sequence length="61" mass="6986">MTSAVKDEYLLDRSTLGSSRLYMQHWLWQRLAGHLLHPSIPIKEKMKIADIACGTGFSKRV</sequence>
<reference evidence="2" key="1">
    <citation type="journal article" date="2011" name="PLoS Genet.">
        <title>Genomic analysis of the necrotrophic fungal pathogens Sclerotinia sclerotiorum and Botrytis cinerea.</title>
        <authorList>
            <person name="Amselem J."/>
            <person name="Cuomo C.A."/>
            <person name="van Kan J.A."/>
            <person name="Viaud M."/>
            <person name="Benito E.P."/>
            <person name="Couloux A."/>
            <person name="Coutinho P.M."/>
            <person name="de Vries R.P."/>
            <person name="Dyer P.S."/>
            <person name="Fillinger S."/>
            <person name="Fournier E."/>
            <person name="Gout L."/>
            <person name="Hahn M."/>
            <person name="Kohn L."/>
            <person name="Lapalu N."/>
            <person name="Plummer K.M."/>
            <person name="Pradier J.M."/>
            <person name="Quevillon E."/>
            <person name="Sharon A."/>
            <person name="Simon A."/>
            <person name="ten Have A."/>
            <person name="Tudzynski B."/>
            <person name="Tudzynski P."/>
            <person name="Wincker P."/>
            <person name="Andrew M."/>
            <person name="Anthouard V."/>
            <person name="Beever R.E."/>
            <person name="Beffa R."/>
            <person name="Benoit I."/>
            <person name="Bouzid O."/>
            <person name="Brault B."/>
            <person name="Chen Z."/>
            <person name="Choquer M."/>
            <person name="Collemare J."/>
            <person name="Cotton P."/>
            <person name="Danchin E.G."/>
            <person name="Da Silva C."/>
            <person name="Gautier A."/>
            <person name="Giraud C."/>
            <person name="Giraud T."/>
            <person name="Gonzalez C."/>
            <person name="Grossetete S."/>
            <person name="Guldener U."/>
            <person name="Henrissat B."/>
            <person name="Howlett B.J."/>
            <person name="Kodira C."/>
            <person name="Kretschmer M."/>
            <person name="Lappartient A."/>
            <person name="Leroch M."/>
            <person name="Levis C."/>
            <person name="Mauceli E."/>
            <person name="Neuveglise C."/>
            <person name="Oeser B."/>
            <person name="Pearson M."/>
            <person name="Poulain J."/>
            <person name="Poussereau N."/>
            <person name="Quesneville H."/>
            <person name="Rascle C."/>
            <person name="Schumacher J."/>
            <person name="Segurens B."/>
            <person name="Sexton A."/>
            <person name="Silva E."/>
            <person name="Sirven C."/>
            <person name="Soanes D.M."/>
            <person name="Talbot N.J."/>
            <person name="Templeton M."/>
            <person name="Yandava C."/>
            <person name="Yarden O."/>
            <person name="Zeng Q."/>
            <person name="Rollins J.A."/>
            <person name="Lebrun M.H."/>
            <person name="Dickman M."/>
        </authorList>
    </citation>
    <scope>NUCLEOTIDE SEQUENCE [LARGE SCALE GENOMIC DNA]</scope>
    <source>
        <strain evidence="2">ATCC 18683 / 1980 / Ss-1</strain>
    </source>
</reference>
<name>A7EC76_SCLS1</name>
<gene>
    <name evidence="1" type="ORF">SS1G_02914</name>
</gene>
<dbReference type="EMBL" id="CH476623">
    <property type="protein sequence ID" value="EDO00055.1"/>
    <property type="molecule type" value="Genomic_DNA"/>
</dbReference>
<dbReference type="SUPFAM" id="SSF53335">
    <property type="entry name" value="S-adenosyl-L-methionine-dependent methyltransferases"/>
    <property type="match status" value="1"/>
</dbReference>
<organism evidence="1 2">
    <name type="scientific">Sclerotinia sclerotiorum (strain ATCC 18683 / 1980 / Ss-1)</name>
    <name type="common">White mold</name>
    <name type="synonym">Whetzelinia sclerotiorum</name>
    <dbReference type="NCBI Taxonomy" id="665079"/>
    <lineage>
        <taxon>Eukaryota</taxon>
        <taxon>Fungi</taxon>
        <taxon>Dikarya</taxon>
        <taxon>Ascomycota</taxon>
        <taxon>Pezizomycotina</taxon>
        <taxon>Leotiomycetes</taxon>
        <taxon>Helotiales</taxon>
        <taxon>Sclerotiniaceae</taxon>
        <taxon>Sclerotinia</taxon>
    </lineage>
</organism>
<protein>
    <submittedName>
        <fullName evidence="1">Uncharacterized protein</fullName>
    </submittedName>
</protein>
<keyword evidence="2" id="KW-1185">Reference proteome</keyword>
<evidence type="ECO:0000313" key="2">
    <source>
        <dbReference type="Proteomes" id="UP000001312"/>
    </source>
</evidence>
<proteinExistence type="predicted"/>
<accession>A7EC76</accession>
<evidence type="ECO:0000313" key="1">
    <source>
        <dbReference type="EMBL" id="EDO00055.1"/>
    </source>
</evidence>
<dbReference type="HOGENOM" id="CLU_2924076_0_0_1"/>
<dbReference type="Proteomes" id="UP000001312">
    <property type="component" value="Unassembled WGS sequence"/>
</dbReference>
<dbReference type="RefSeq" id="XP_001596692.1">
    <property type="nucleotide sequence ID" value="XM_001596642.1"/>
</dbReference>
<dbReference type="KEGG" id="ssl:SS1G_02914"/>